<proteinExistence type="predicted"/>
<dbReference type="InterPro" id="IPR014818">
    <property type="entry name" value="Phage/plasmid_primase_P4_C"/>
</dbReference>
<dbReference type="Gene3D" id="3.40.50.300">
    <property type="entry name" value="P-loop containing nucleotide triphosphate hydrolases"/>
    <property type="match status" value="1"/>
</dbReference>
<dbReference type="PANTHER" id="PTHR35372">
    <property type="entry name" value="ATP BINDING PROTEIN-RELATED"/>
    <property type="match status" value="1"/>
</dbReference>
<dbReference type="PANTHER" id="PTHR35372:SF2">
    <property type="entry name" value="SF3 HELICASE DOMAIN-CONTAINING PROTEIN"/>
    <property type="match status" value="1"/>
</dbReference>
<evidence type="ECO:0000256" key="3">
    <source>
        <dbReference type="ARBA" id="ARBA00022840"/>
    </source>
</evidence>
<dbReference type="Pfam" id="PF08706">
    <property type="entry name" value="D5_N"/>
    <property type="match status" value="1"/>
</dbReference>
<dbReference type="GO" id="GO:0005524">
    <property type="term" value="F:ATP binding"/>
    <property type="evidence" value="ECO:0007669"/>
    <property type="project" value="UniProtKB-KW"/>
</dbReference>
<feature type="domain" description="SF3 helicase" evidence="4">
    <location>
        <begin position="627"/>
        <end position="802"/>
    </location>
</feature>
<dbReference type="InterPro" id="IPR027417">
    <property type="entry name" value="P-loop_NTPase"/>
</dbReference>
<dbReference type="Pfam" id="PF08707">
    <property type="entry name" value="PriCT_2"/>
    <property type="match status" value="1"/>
</dbReference>
<dbReference type="InterPro" id="IPR014819">
    <property type="entry name" value="PriCT_2"/>
</dbReference>
<sequence length="938" mass="108269">MPNGYKKFLKEHKSSKGQTPSSEITNTIIGNEEAGVYGASLHIGGEEYTTFCELYCTEIFQKRQKEHMTERQLSDAAGDYGPILIDLDFRYSTDITTRQHTNDDIENIIYCYLESLNDIINFTDSVFSVYVFEKQNVNVIPDKAITKDGIHIIIGIKMSHEYQRLLRLKVLEKLPDILDDIPITNTWSDVIDEGITQGSVAWQMYGSRKPSHQAYEMTQHRQHTYSEETSDFGEAIQMDDRDDYKSMPHFIKISARFTGHPDFAIKDSAVVEVANKFKKRAPRNLLAVQQAPVTSQQLVQIDYSHIDSMQKLEDQMSLWASSLNSNNDYKNKELFDLIMILPEEYYGPGSYNKWLKVGFALKSVGEQMLLPWLRFCAQSSSFDFCDICTRIADWDGYNTGDCNQITELSIIYWARTSNKEQFDTVCDDTLSRFIDDSISENGSDYSIALVLYCKYKFDYVCVSPSKNKWYEFVDNRWKFNEEAVDLQLKLPTHIFKLYLQRSQETLKLIGGANDVKRHCNDPVEAARLDNAIIDFNSKQKAILNIMKILRSNTGQRGIMAQAKLEFYDQRFLEELNKNVYLMGFKNGVYDFAANQFREGRPDDYITLSTNNAYYPDNTIKNSALIRSEIIDFMKQLFPDHALCEYMWEHMSSVLIGINHNQTFNIYTGGGSNGKSKLVDLMSLLLGDYKGVVPASLLTQKRMDIGKASPEIFQLIGRRYAVIQEPSKGDTINEGTMKEITGGDALQGRALYGDTVTFTPQFKLVVCTNNLMEIKSNDDGTWRRIRVCPFKSKFVCDADYDSSNRLHFKINMKINDRFKEWLPVLMNMLIERVHKNKSIVQDCSEVLDASNRYRNEQDYISRFITEKIRSTDNEKDCIKKRALGMVFKSWYTLQTGKQPSKLDELYATFERKYGTYPKKGWHHIKIEDEDDDDEDIVDP</sequence>
<reference evidence="5" key="1">
    <citation type="journal article" date="2020" name="Nature">
        <title>Giant virus diversity and host interactions through global metagenomics.</title>
        <authorList>
            <person name="Schulz F."/>
            <person name="Roux S."/>
            <person name="Paez-Espino D."/>
            <person name="Jungbluth S."/>
            <person name="Walsh D.A."/>
            <person name="Denef V.J."/>
            <person name="McMahon K.D."/>
            <person name="Konstantinidis K.T."/>
            <person name="Eloe-Fadrosh E.A."/>
            <person name="Kyrpides N.C."/>
            <person name="Woyke T."/>
        </authorList>
    </citation>
    <scope>NUCLEOTIDE SEQUENCE</scope>
    <source>
        <strain evidence="5">GVMAG-M-3300020166-18</strain>
    </source>
</reference>
<dbReference type="InterPro" id="IPR006500">
    <property type="entry name" value="Helicase_put_C_phage/plasmid"/>
</dbReference>
<keyword evidence="2" id="KW-0378">Hydrolase</keyword>
<keyword evidence="1" id="KW-0547">Nucleotide-binding</keyword>
<evidence type="ECO:0000256" key="2">
    <source>
        <dbReference type="ARBA" id="ARBA00022801"/>
    </source>
</evidence>
<dbReference type="AlphaFoldDB" id="A0A6C0BY39"/>
<evidence type="ECO:0000256" key="1">
    <source>
        <dbReference type="ARBA" id="ARBA00022741"/>
    </source>
</evidence>
<accession>A0A6C0BY39</accession>
<dbReference type="InterPro" id="IPR051620">
    <property type="entry name" value="ORF904-like_C"/>
</dbReference>
<dbReference type="EMBL" id="MN739271">
    <property type="protein sequence ID" value="QHS96459.1"/>
    <property type="molecule type" value="Genomic_DNA"/>
</dbReference>
<evidence type="ECO:0000313" key="5">
    <source>
        <dbReference type="EMBL" id="QHS96459.1"/>
    </source>
</evidence>
<organism evidence="5">
    <name type="scientific">viral metagenome</name>
    <dbReference type="NCBI Taxonomy" id="1070528"/>
    <lineage>
        <taxon>unclassified sequences</taxon>
        <taxon>metagenomes</taxon>
        <taxon>organismal metagenomes</taxon>
    </lineage>
</organism>
<dbReference type="PROSITE" id="PS51206">
    <property type="entry name" value="SF3_HELICASE_1"/>
    <property type="match status" value="1"/>
</dbReference>
<dbReference type="Pfam" id="PF19263">
    <property type="entry name" value="DUF5906"/>
    <property type="match status" value="1"/>
</dbReference>
<dbReference type="InterPro" id="IPR045455">
    <property type="entry name" value="NrS-1_pol-like_helicase"/>
</dbReference>
<keyword evidence="3" id="KW-0067">ATP-binding</keyword>
<name>A0A6C0BY39_9ZZZZ</name>
<protein>
    <recommendedName>
        <fullName evidence="4">SF3 helicase domain-containing protein</fullName>
    </recommendedName>
</protein>
<dbReference type="InterPro" id="IPR014015">
    <property type="entry name" value="Helicase_SF3_DNA-vir"/>
</dbReference>
<dbReference type="GO" id="GO:0016817">
    <property type="term" value="F:hydrolase activity, acting on acid anhydrides"/>
    <property type="evidence" value="ECO:0007669"/>
    <property type="project" value="InterPro"/>
</dbReference>
<dbReference type="NCBIfam" id="TIGR01613">
    <property type="entry name" value="primase_Cterm"/>
    <property type="match status" value="1"/>
</dbReference>
<evidence type="ECO:0000259" key="4">
    <source>
        <dbReference type="PROSITE" id="PS51206"/>
    </source>
</evidence>
<dbReference type="Pfam" id="PF23162">
    <property type="entry name" value="AEP_C962R"/>
    <property type="match status" value="1"/>
</dbReference>
<dbReference type="InterPro" id="IPR056443">
    <property type="entry name" value="AEP_C962R"/>
</dbReference>